<gene>
    <name evidence="7" type="ORF">ERS672216_01255</name>
</gene>
<dbReference type="Pfam" id="PF03180">
    <property type="entry name" value="Lipoprotein_9"/>
    <property type="match status" value="1"/>
</dbReference>
<evidence type="ECO:0000256" key="5">
    <source>
        <dbReference type="ARBA" id="ARBA00023139"/>
    </source>
</evidence>
<evidence type="ECO:0000313" key="7">
    <source>
        <dbReference type="EMBL" id="CZE48150.1"/>
    </source>
</evidence>
<dbReference type="PANTHER" id="PTHR30429">
    <property type="entry name" value="D-METHIONINE-BINDING LIPOPROTEIN METQ"/>
    <property type="match status" value="1"/>
</dbReference>
<evidence type="ECO:0000256" key="1">
    <source>
        <dbReference type="ARBA" id="ARBA00004635"/>
    </source>
</evidence>
<evidence type="ECO:0000256" key="2">
    <source>
        <dbReference type="ARBA" id="ARBA00008973"/>
    </source>
</evidence>
<dbReference type="OrthoDB" id="9812878at2"/>
<dbReference type="Gene3D" id="3.40.190.10">
    <property type="entry name" value="Periplasmic binding protein-like II"/>
    <property type="match status" value="2"/>
</dbReference>
<keyword evidence="3" id="KW-0732">Signal</keyword>
<keyword evidence="5" id="KW-0564">Palmitate</keyword>
<evidence type="ECO:0000256" key="4">
    <source>
        <dbReference type="ARBA" id="ARBA00023136"/>
    </source>
</evidence>
<keyword evidence="8" id="KW-1185">Reference proteome</keyword>
<keyword evidence="4" id="KW-0472">Membrane</keyword>
<dbReference type="RefSeq" id="WP_075495261.1">
    <property type="nucleotide sequence ID" value="NZ_CP053844.1"/>
</dbReference>
<organism evidence="7 8">
    <name type="scientific">Campylobacter geochelonis</name>
    <dbReference type="NCBI Taxonomy" id="1780362"/>
    <lineage>
        <taxon>Bacteria</taxon>
        <taxon>Pseudomonadati</taxon>
        <taxon>Campylobacterota</taxon>
        <taxon>Epsilonproteobacteria</taxon>
        <taxon>Campylobacterales</taxon>
        <taxon>Campylobacteraceae</taxon>
        <taxon>Campylobacter</taxon>
    </lineage>
</organism>
<evidence type="ECO:0000256" key="3">
    <source>
        <dbReference type="ARBA" id="ARBA00022729"/>
    </source>
</evidence>
<reference evidence="7 8" key="1">
    <citation type="submission" date="2016-02" db="EMBL/GenBank/DDBJ databases">
        <authorList>
            <consortium name="Pathogen Informatics"/>
        </authorList>
    </citation>
    <scope>NUCLEOTIDE SEQUENCE [LARGE SCALE GENOMIC DNA]</scope>
    <source>
        <strain evidence="7 8">RC20</strain>
    </source>
</reference>
<dbReference type="Proteomes" id="UP000069632">
    <property type="component" value="Unassembled WGS sequence"/>
</dbReference>
<dbReference type="InterPro" id="IPR004872">
    <property type="entry name" value="Lipoprotein_NlpA"/>
</dbReference>
<keyword evidence="6 7" id="KW-0449">Lipoprotein</keyword>
<dbReference type="SUPFAM" id="SSF53850">
    <property type="entry name" value="Periplasmic binding protein-like II"/>
    <property type="match status" value="1"/>
</dbReference>
<dbReference type="GO" id="GO:0016020">
    <property type="term" value="C:membrane"/>
    <property type="evidence" value="ECO:0007669"/>
    <property type="project" value="UniProtKB-SubCell"/>
</dbReference>
<comment type="similarity">
    <text evidence="2">Belongs to the NlpA lipoprotein family.</text>
</comment>
<proteinExistence type="inferred from homology"/>
<protein>
    <submittedName>
        <fullName evidence="7">D-methionine-binding lipoprotein MetQ</fullName>
    </submittedName>
</protein>
<dbReference type="EMBL" id="FIZP01000006">
    <property type="protein sequence ID" value="CZE48150.1"/>
    <property type="molecule type" value="Genomic_DNA"/>
</dbReference>
<evidence type="ECO:0000256" key="6">
    <source>
        <dbReference type="ARBA" id="ARBA00023288"/>
    </source>
</evidence>
<sequence>MKIIAFITFLLLSLHAKDSDKIIRVGTVPVPHAQILEVIEPILEKEGYELVISEIDDKILNYALEDGQIDANFYQHEPYLLEFNKQEKTHLVKTIATHLEPMAIYSKKVKNISELPDGAVISIPNDPVNESRALLLLQEAGVIKLDDKNVLKTDFDIISNPKNITIKTMQAAILPRSIDDVSASIISTSYAMAAGLNPKKDGIFIENKNSPYVNIIAVKDGTQDSAKIKALDKALLSDEVRNFIIKQYNGTVIPAF</sequence>
<accession>A0A128EGY7</accession>
<dbReference type="PANTHER" id="PTHR30429:SF0">
    <property type="entry name" value="METHIONINE-BINDING LIPOPROTEIN METQ"/>
    <property type="match status" value="1"/>
</dbReference>
<name>A0A128EGY7_9BACT</name>
<dbReference type="AlphaFoldDB" id="A0A128EGY7"/>
<evidence type="ECO:0000313" key="8">
    <source>
        <dbReference type="Proteomes" id="UP000069632"/>
    </source>
</evidence>
<comment type="subcellular location">
    <subcellularLocation>
        <location evidence="1">Membrane</location>
        <topology evidence="1">Lipid-anchor</topology>
    </subcellularLocation>
</comment>
<dbReference type="PIRSF" id="PIRSF002854">
    <property type="entry name" value="MetQ"/>
    <property type="match status" value="1"/>
</dbReference>